<evidence type="ECO:0008006" key="4">
    <source>
        <dbReference type="Google" id="ProtNLM"/>
    </source>
</evidence>
<evidence type="ECO:0000313" key="2">
    <source>
        <dbReference type="EMBL" id="ATX77283.1"/>
    </source>
</evidence>
<dbReference type="Pfam" id="PF14333">
    <property type="entry name" value="DUF4389"/>
    <property type="match status" value="1"/>
</dbReference>
<sequence>MKKEQREHHLVRLPYMLLFWLFLRMSLMVTGLISLIQWIVLWFQDEPIASLVAFAKPLSIFQSQILAYLTFASDDKVYPFTDWPRADDQ</sequence>
<feature type="transmembrane region" description="Helical" evidence="1">
    <location>
        <begin position="21"/>
        <end position="42"/>
    </location>
</feature>
<accession>A0A2K8KRD5</accession>
<keyword evidence="1" id="KW-1133">Transmembrane helix</keyword>
<dbReference type="OrthoDB" id="5766995at2"/>
<dbReference type="Proteomes" id="UP000229757">
    <property type="component" value="Chromosome"/>
</dbReference>
<dbReference type="KEGG" id="rfo:REIFOR_02149"/>
<keyword evidence="1" id="KW-0812">Transmembrane</keyword>
<dbReference type="AlphaFoldDB" id="A0A2K8KRD5"/>
<evidence type="ECO:0000256" key="1">
    <source>
        <dbReference type="SAM" id="Phobius"/>
    </source>
</evidence>
<keyword evidence="3" id="KW-1185">Reference proteome</keyword>
<proteinExistence type="predicted"/>
<reference evidence="2 3" key="1">
    <citation type="journal article" date="2017" name="Environ. Microbiol.">
        <title>Genomic and physiological analyses of 'Reinekea forsetii' reveal a versatile opportunistic lifestyle during spring algae blooms.</title>
        <authorList>
            <person name="Avci B."/>
            <person name="Hahnke R.L."/>
            <person name="Chafee M."/>
            <person name="Fischer T."/>
            <person name="Gruber-Vodicka H."/>
            <person name="Tegetmeyer H.E."/>
            <person name="Harder J."/>
            <person name="Fuchs B.M."/>
            <person name="Amann R.I."/>
            <person name="Teeling H."/>
        </authorList>
    </citation>
    <scope>NUCLEOTIDE SEQUENCE [LARGE SCALE GENOMIC DNA]</scope>
    <source>
        <strain evidence="2 3">Hel1_31_D35</strain>
    </source>
</reference>
<protein>
    <recommendedName>
        <fullName evidence="4">Lipase</fullName>
    </recommendedName>
</protein>
<gene>
    <name evidence="2" type="ORF">REIFOR_02149</name>
</gene>
<dbReference type="InterPro" id="IPR025498">
    <property type="entry name" value="DUF4389"/>
</dbReference>
<name>A0A2K8KRD5_9GAMM</name>
<organism evidence="2 3">
    <name type="scientific">Reinekea forsetii</name>
    <dbReference type="NCBI Taxonomy" id="1336806"/>
    <lineage>
        <taxon>Bacteria</taxon>
        <taxon>Pseudomonadati</taxon>
        <taxon>Pseudomonadota</taxon>
        <taxon>Gammaproteobacteria</taxon>
        <taxon>Oceanospirillales</taxon>
        <taxon>Saccharospirillaceae</taxon>
        <taxon>Reinekea</taxon>
    </lineage>
</organism>
<evidence type="ECO:0000313" key="3">
    <source>
        <dbReference type="Proteomes" id="UP000229757"/>
    </source>
</evidence>
<dbReference type="EMBL" id="CP011797">
    <property type="protein sequence ID" value="ATX77283.1"/>
    <property type="molecule type" value="Genomic_DNA"/>
</dbReference>
<keyword evidence="1" id="KW-0472">Membrane</keyword>
<dbReference type="RefSeq" id="WP_158524361.1">
    <property type="nucleotide sequence ID" value="NZ_CP011797.1"/>
</dbReference>